<reference evidence="1 2" key="1">
    <citation type="journal article" date="2019" name="Nat. Ecol. Evol.">
        <title>Megaphylogeny resolves global patterns of mushroom evolution.</title>
        <authorList>
            <person name="Varga T."/>
            <person name="Krizsan K."/>
            <person name="Foldi C."/>
            <person name="Dima B."/>
            <person name="Sanchez-Garcia M."/>
            <person name="Sanchez-Ramirez S."/>
            <person name="Szollosi G.J."/>
            <person name="Szarkandi J.G."/>
            <person name="Papp V."/>
            <person name="Albert L."/>
            <person name="Andreopoulos W."/>
            <person name="Angelini C."/>
            <person name="Antonin V."/>
            <person name="Barry K.W."/>
            <person name="Bougher N.L."/>
            <person name="Buchanan P."/>
            <person name="Buyck B."/>
            <person name="Bense V."/>
            <person name="Catcheside P."/>
            <person name="Chovatia M."/>
            <person name="Cooper J."/>
            <person name="Damon W."/>
            <person name="Desjardin D."/>
            <person name="Finy P."/>
            <person name="Geml J."/>
            <person name="Haridas S."/>
            <person name="Hughes K."/>
            <person name="Justo A."/>
            <person name="Karasinski D."/>
            <person name="Kautmanova I."/>
            <person name="Kiss B."/>
            <person name="Kocsube S."/>
            <person name="Kotiranta H."/>
            <person name="LaButti K.M."/>
            <person name="Lechner B.E."/>
            <person name="Liimatainen K."/>
            <person name="Lipzen A."/>
            <person name="Lukacs Z."/>
            <person name="Mihaltcheva S."/>
            <person name="Morgado L.N."/>
            <person name="Niskanen T."/>
            <person name="Noordeloos M.E."/>
            <person name="Ohm R.A."/>
            <person name="Ortiz-Santana B."/>
            <person name="Ovrebo C."/>
            <person name="Racz N."/>
            <person name="Riley R."/>
            <person name="Savchenko A."/>
            <person name="Shiryaev A."/>
            <person name="Soop K."/>
            <person name="Spirin V."/>
            <person name="Szebenyi C."/>
            <person name="Tomsovsky M."/>
            <person name="Tulloss R.E."/>
            <person name="Uehling J."/>
            <person name="Grigoriev I.V."/>
            <person name="Vagvolgyi C."/>
            <person name="Papp T."/>
            <person name="Martin F.M."/>
            <person name="Miettinen O."/>
            <person name="Hibbett D.S."/>
            <person name="Nagy L.G."/>
        </authorList>
    </citation>
    <scope>NUCLEOTIDE SEQUENCE [LARGE SCALE GENOMIC DNA]</scope>
    <source>
        <strain evidence="1 2">NL-1719</strain>
    </source>
</reference>
<organism evidence="1 2">
    <name type="scientific">Pluteus cervinus</name>
    <dbReference type="NCBI Taxonomy" id="181527"/>
    <lineage>
        <taxon>Eukaryota</taxon>
        <taxon>Fungi</taxon>
        <taxon>Dikarya</taxon>
        <taxon>Basidiomycota</taxon>
        <taxon>Agaricomycotina</taxon>
        <taxon>Agaricomycetes</taxon>
        <taxon>Agaricomycetidae</taxon>
        <taxon>Agaricales</taxon>
        <taxon>Pluteineae</taxon>
        <taxon>Pluteaceae</taxon>
        <taxon>Pluteus</taxon>
    </lineage>
</organism>
<name>A0ACD3B2P2_9AGAR</name>
<evidence type="ECO:0000313" key="2">
    <source>
        <dbReference type="Proteomes" id="UP000308600"/>
    </source>
</evidence>
<protein>
    <submittedName>
        <fullName evidence="1">Uncharacterized protein</fullName>
    </submittedName>
</protein>
<sequence>DPALDVYVQHLRLAPSKNEQLERYLPTPQAPDAEFDWYIENPTNVWVCPLLVKTWLDVAKQANWRKPRRSLLHFKVSRKTVDVAAKLAPRLTNVRKISFHPRFYENFQPNPRPYCQVLKTISPNRVRCLDLNFCSASAFHLFAEIIRELQITFELLDTLIVRTTTYYGVTFPWELKRDTQTIADIGRLSLQSLSVCWGVETETPMTEDLFDGLGFFPRLSSFHLTWYTSRDFDCIAGFLLAHQATLSQIGFKNRLNYLLGFLPSIPRLPHISSVNLVNGAMKYPYISVTEPRFSFCAHSITTLTIWNANLNYHGFIYEDLLEIISSLHIPGRGSCLRELRITVKYLSPEVFDTLSNYLGGLHTLDITYWHLVGDKRESNNVSQQGLFWRNMRYRQYSDWRLRCLNASRFRYGKYIRNYPLLRLLSRRIPSVQDFGPFDWTDMEIGI</sequence>
<dbReference type="EMBL" id="ML208289">
    <property type="protein sequence ID" value="TFK72065.1"/>
    <property type="molecule type" value="Genomic_DNA"/>
</dbReference>
<proteinExistence type="predicted"/>
<accession>A0ACD3B2P2</accession>
<feature type="non-terminal residue" evidence="1">
    <location>
        <position position="1"/>
    </location>
</feature>
<keyword evidence="2" id="KW-1185">Reference proteome</keyword>
<gene>
    <name evidence="1" type="ORF">BDN72DRAFT_836637</name>
</gene>
<dbReference type="Proteomes" id="UP000308600">
    <property type="component" value="Unassembled WGS sequence"/>
</dbReference>
<evidence type="ECO:0000313" key="1">
    <source>
        <dbReference type="EMBL" id="TFK72065.1"/>
    </source>
</evidence>